<evidence type="ECO:0000313" key="4">
    <source>
        <dbReference type="EMBL" id="TYP87793.1"/>
    </source>
</evidence>
<dbReference type="Gene3D" id="3.40.50.1820">
    <property type="entry name" value="alpha/beta hydrolase"/>
    <property type="match status" value="1"/>
</dbReference>
<reference evidence="5" key="1">
    <citation type="submission" date="2015-05" db="EMBL/GenBank/DDBJ databases">
        <title>Draft genome of Nitrosomonas communis strain Nm2.</title>
        <authorList>
            <person name="Kozlowski J.A."/>
            <person name="Kits K.D."/>
            <person name="Stein L.Y."/>
        </authorList>
    </citation>
    <scope>NUCLEOTIDE SEQUENCE [LARGE SCALE GENOMIC DNA]</scope>
    <source>
        <strain evidence="5">Nm2</strain>
    </source>
</reference>
<evidence type="ECO:0000259" key="2">
    <source>
        <dbReference type="Pfam" id="PF07859"/>
    </source>
</evidence>
<gene>
    <name evidence="3" type="ORF">AAW31_12785</name>
    <name evidence="4" type="ORF">BCL69_102325</name>
</gene>
<evidence type="ECO:0000313" key="3">
    <source>
        <dbReference type="EMBL" id="AKH38472.1"/>
    </source>
</evidence>
<keyword evidence="5" id="KW-1185">Reference proteome</keyword>
<dbReference type="InterPro" id="IPR029058">
    <property type="entry name" value="AB_hydrolase_fold"/>
</dbReference>
<protein>
    <submittedName>
        <fullName evidence="3 4">Esterase</fullName>
    </submittedName>
</protein>
<keyword evidence="1" id="KW-0378">Hydrolase</keyword>
<dbReference type="PANTHER" id="PTHR48081">
    <property type="entry name" value="AB HYDROLASE SUPERFAMILY PROTEIN C4A8.06C"/>
    <property type="match status" value="1"/>
</dbReference>
<evidence type="ECO:0000313" key="6">
    <source>
        <dbReference type="Proteomes" id="UP000324176"/>
    </source>
</evidence>
<dbReference type="PANTHER" id="PTHR48081:SF8">
    <property type="entry name" value="ALPHA_BETA HYDROLASE FOLD-3 DOMAIN-CONTAINING PROTEIN-RELATED"/>
    <property type="match status" value="1"/>
</dbReference>
<dbReference type="InterPro" id="IPR013094">
    <property type="entry name" value="AB_hydrolase_3"/>
</dbReference>
<dbReference type="EMBL" id="CP011451">
    <property type="protein sequence ID" value="AKH38472.1"/>
    <property type="molecule type" value="Genomic_DNA"/>
</dbReference>
<dbReference type="SUPFAM" id="SSF53474">
    <property type="entry name" value="alpha/beta-Hydrolases"/>
    <property type="match status" value="1"/>
</dbReference>
<evidence type="ECO:0000313" key="5">
    <source>
        <dbReference type="Proteomes" id="UP000034156"/>
    </source>
</evidence>
<evidence type="ECO:0000256" key="1">
    <source>
        <dbReference type="ARBA" id="ARBA00022801"/>
    </source>
</evidence>
<reference evidence="3 5" key="2">
    <citation type="journal article" date="2016" name="Genome Announc.">
        <title>Genome Sequence of Nitrosomonas communis Strain Nm2, a Mesophilic Ammonia-Oxidizing Bacterium Isolated from Mediterranean Soil.</title>
        <authorList>
            <person name="Kozlowski J.A."/>
            <person name="Kits K.D."/>
            <person name="Stein L.Y."/>
        </authorList>
    </citation>
    <scope>NUCLEOTIDE SEQUENCE [LARGE SCALE GENOMIC DNA]</scope>
    <source>
        <strain evidence="3 5">Nm2</strain>
    </source>
</reference>
<name>A0A0F7KHX9_9PROT</name>
<dbReference type="RefSeq" id="WP_046850513.1">
    <property type="nucleotide sequence ID" value="NZ_CP011451.1"/>
</dbReference>
<dbReference type="PATRIC" id="fig|44574.3.peg.3108"/>
<dbReference type="Pfam" id="PF07859">
    <property type="entry name" value="Abhydrolase_3"/>
    <property type="match status" value="1"/>
</dbReference>
<sequence>MSLDPDLAAFLELVEANVMSGSKPSMHELTPAQARVEYDASTQILDVPGMAVESVTSISIPCRDGQHIHARFYKPIKLAEEKGPLPVLLYFHGGGYCVGGLDSHDSLCRSLAALTPCCVLNVAYRLAPEYRFPTAVYDAQDAYQWMLSAGTEYNWDITRIAVGGDSAGGTLATGLCLASRDSSWPQPVYQVLLYPCTSAWQNTESHRRFAQGYLLEATTLQWMFTHYLRDAADRKDWRFAPLEASNLSGLAPSFLILAEYDPLIDEGIAYADRLKAADVSTLVRIYPGMTHDFARLGSIVNEAYQVRKDIANALANEFYPNRNNC</sequence>
<dbReference type="InterPro" id="IPR050300">
    <property type="entry name" value="GDXG_lipolytic_enzyme"/>
</dbReference>
<proteinExistence type="predicted"/>
<dbReference type="EMBL" id="VNHT01000023">
    <property type="protein sequence ID" value="TYP87793.1"/>
    <property type="molecule type" value="Genomic_DNA"/>
</dbReference>
<dbReference type="AlphaFoldDB" id="A0A0F7KHX9"/>
<dbReference type="KEGG" id="nco:AAW31_12785"/>
<dbReference type="GO" id="GO:0016787">
    <property type="term" value="F:hydrolase activity"/>
    <property type="evidence" value="ECO:0007669"/>
    <property type="project" value="UniProtKB-KW"/>
</dbReference>
<dbReference type="Proteomes" id="UP000034156">
    <property type="component" value="Chromosome"/>
</dbReference>
<accession>A0A0F7KHX9</accession>
<dbReference type="Proteomes" id="UP000324176">
    <property type="component" value="Unassembled WGS sequence"/>
</dbReference>
<organism evidence="3 5">
    <name type="scientific">Nitrosomonas communis</name>
    <dbReference type="NCBI Taxonomy" id="44574"/>
    <lineage>
        <taxon>Bacteria</taxon>
        <taxon>Pseudomonadati</taxon>
        <taxon>Pseudomonadota</taxon>
        <taxon>Betaproteobacteria</taxon>
        <taxon>Nitrosomonadales</taxon>
        <taxon>Nitrosomonadaceae</taxon>
        <taxon>Nitrosomonas</taxon>
    </lineage>
</organism>
<reference evidence="4 6" key="3">
    <citation type="submission" date="2019-07" db="EMBL/GenBank/DDBJ databases">
        <title>Active sludge and wastewater microbial communities from Klosterneuburg, Austria.</title>
        <authorList>
            <person name="Wagner M."/>
        </authorList>
    </citation>
    <scope>NUCLEOTIDE SEQUENCE [LARGE SCALE GENOMIC DNA]</scope>
    <source>
        <strain evidence="4 6">Nm2</strain>
    </source>
</reference>
<dbReference type="OrthoDB" id="9794445at2"/>
<feature type="domain" description="Alpha/beta hydrolase fold-3" evidence="2">
    <location>
        <begin position="88"/>
        <end position="294"/>
    </location>
</feature>